<reference evidence="14 15" key="1">
    <citation type="submission" date="2023-08" db="EMBL/GenBank/DDBJ databases">
        <title>Pleionea litopenaei sp. nov., isolated from stomach of juvenile Litopenaeus vannamei.</title>
        <authorList>
            <person name="Rho A.M."/>
            <person name="Hwang C.Y."/>
        </authorList>
    </citation>
    <scope>NUCLEOTIDE SEQUENCE [LARGE SCALE GENOMIC DNA]</scope>
    <source>
        <strain evidence="14 15">HL-JVS1</strain>
    </source>
</reference>
<evidence type="ECO:0000256" key="5">
    <source>
        <dbReference type="ARBA" id="ARBA00022605"/>
    </source>
</evidence>
<dbReference type="EMBL" id="CP133548">
    <property type="protein sequence ID" value="WMS88467.1"/>
    <property type="molecule type" value="Genomic_DNA"/>
</dbReference>
<dbReference type="KEGG" id="plei:Q9312_06015"/>
<proteinExistence type="predicted"/>
<dbReference type="GO" id="GO:0005524">
    <property type="term" value="F:ATP binding"/>
    <property type="evidence" value="ECO:0007669"/>
    <property type="project" value="UniProtKB-KW"/>
</dbReference>
<dbReference type="Gene3D" id="3.40.1160.10">
    <property type="entry name" value="Acetylglutamate kinase-like"/>
    <property type="match status" value="1"/>
</dbReference>
<dbReference type="CDD" id="cd04238">
    <property type="entry name" value="AAK_NAGK-like"/>
    <property type="match status" value="1"/>
</dbReference>
<evidence type="ECO:0000256" key="12">
    <source>
        <dbReference type="ARBA" id="ARBA00048141"/>
    </source>
</evidence>
<dbReference type="SUPFAM" id="SSF53633">
    <property type="entry name" value="Carbamate kinase-like"/>
    <property type="match status" value="1"/>
</dbReference>
<evidence type="ECO:0000313" key="15">
    <source>
        <dbReference type="Proteomes" id="UP001239782"/>
    </source>
</evidence>
<keyword evidence="9" id="KW-0067">ATP-binding</keyword>
<dbReference type="GO" id="GO:0005737">
    <property type="term" value="C:cytoplasm"/>
    <property type="evidence" value="ECO:0007669"/>
    <property type="project" value="InterPro"/>
</dbReference>
<organism evidence="14 15">
    <name type="scientific">Pleionea litopenaei</name>
    <dbReference type="NCBI Taxonomy" id="3070815"/>
    <lineage>
        <taxon>Bacteria</taxon>
        <taxon>Pseudomonadati</taxon>
        <taxon>Pseudomonadota</taxon>
        <taxon>Gammaproteobacteria</taxon>
        <taxon>Oceanospirillales</taxon>
        <taxon>Pleioneaceae</taxon>
        <taxon>Pleionea</taxon>
    </lineage>
</organism>
<dbReference type="InterPro" id="IPR001048">
    <property type="entry name" value="Asp/Glu/Uridylate_kinase"/>
</dbReference>
<keyword evidence="8 14" id="KW-0418">Kinase</keyword>
<dbReference type="GO" id="GO:0006526">
    <property type="term" value="P:L-arginine biosynthetic process"/>
    <property type="evidence" value="ECO:0007669"/>
    <property type="project" value="UniProtKB-KW"/>
</dbReference>
<evidence type="ECO:0000256" key="6">
    <source>
        <dbReference type="ARBA" id="ARBA00022679"/>
    </source>
</evidence>
<dbReference type="Proteomes" id="UP001239782">
    <property type="component" value="Chromosome"/>
</dbReference>
<dbReference type="RefSeq" id="WP_309203681.1">
    <property type="nucleotide sequence ID" value="NZ_CP133548.1"/>
</dbReference>
<keyword evidence="6 14" id="KW-0808">Transferase</keyword>
<dbReference type="GO" id="GO:0003991">
    <property type="term" value="F:acetylglutamate kinase activity"/>
    <property type="evidence" value="ECO:0007669"/>
    <property type="project" value="UniProtKB-EC"/>
</dbReference>
<evidence type="ECO:0000256" key="10">
    <source>
        <dbReference type="ARBA" id="ARBA00030178"/>
    </source>
</evidence>
<evidence type="ECO:0000313" key="14">
    <source>
        <dbReference type="EMBL" id="WMS88467.1"/>
    </source>
</evidence>
<evidence type="ECO:0000256" key="4">
    <source>
        <dbReference type="ARBA" id="ARBA00022571"/>
    </source>
</evidence>
<evidence type="ECO:0000256" key="11">
    <source>
        <dbReference type="ARBA" id="ARBA00030639"/>
    </source>
</evidence>
<dbReference type="InterPro" id="IPR036393">
    <property type="entry name" value="AceGlu_kinase-like_sf"/>
</dbReference>
<evidence type="ECO:0000256" key="7">
    <source>
        <dbReference type="ARBA" id="ARBA00022741"/>
    </source>
</evidence>
<dbReference type="Pfam" id="PF00696">
    <property type="entry name" value="AA_kinase"/>
    <property type="match status" value="1"/>
</dbReference>
<protein>
    <recommendedName>
        <fullName evidence="3">Acetylglutamate kinase</fullName>
        <ecNumber evidence="2">2.7.2.8</ecNumber>
    </recommendedName>
    <alternativeName>
        <fullName evidence="10">N-acetyl-L-glutamate 5-phosphotransferase</fullName>
    </alternativeName>
    <alternativeName>
        <fullName evidence="11">NAG kinase</fullName>
    </alternativeName>
</protein>
<dbReference type="AlphaFoldDB" id="A0AA51RVQ9"/>
<evidence type="ECO:0000256" key="1">
    <source>
        <dbReference type="ARBA" id="ARBA00004828"/>
    </source>
</evidence>
<dbReference type="PANTHER" id="PTHR23342">
    <property type="entry name" value="N-ACETYLGLUTAMATE SYNTHASE"/>
    <property type="match status" value="1"/>
</dbReference>
<dbReference type="EC" id="2.7.2.8" evidence="2"/>
<dbReference type="PIRSF" id="PIRSF000728">
    <property type="entry name" value="NAGK"/>
    <property type="match status" value="1"/>
</dbReference>
<gene>
    <name evidence="14" type="primary">argB</name>
    <name evidence="14" type="ORF">Q9312_06015</name>
</gene>
<dbReference type="NCBIfam" id="TIGR00761">
    <property type="entry name" value="argB"/>
    <property type="match status" value="1"/>
</dbReference>
<evidence type="ECO:0000256" key="3">
    <source>
        <dbReference type="ARBA" id="ARBA00021197"/>
    </source>
</evidence>
<feature type="domain" description="Aspartate/glutamate/uridylate kinase" evidence="13">
    <location>
        <begin position="6"/>
        <end position="252"/>
    </location>
</feature>
<keyword evidence="15" id="KW-1185">Reference proteome</keyword>
<evidence type="ECO:0000259" key="13">
    <source>
        <dbReference type="Pfam" id="PF00696"/>
    </source>
</evidence>
<keyword evidence="4" id="KW-0055">Arginine biosynthesis</keyword>
<evidence type="ECO:0000256" key="9">
    <source>
        <dbReference type="ARBA" id="ARBA00022840"/>
    </source>
</evidence>
<dbReference type="InterPro" id="IPR004662">
    <property type="entry name" value="AcgluKinase_fam"/>
</dbReference>
<comment type="catalytic activity">
    <reaction evidence="12">
        <text>N-acetyl-L-glutamate + ATP = N-acetyl-L-glutamyl 5-phosphate + ADP</text>
        <dbReference type="Rhea" id="RHEA:14629"/>
        <dbReference type="ChEBI" id="CHEBI:30616"/>
        <dbReference type="ChEBI" id="CHEBI:44337"/>
        <dbReference type="ChEBI" id="CHEBI:57936"/>
        <dbReference type="ChEBI" id="CHEBI:456216"/>
        <dbReference type="EC" id="2.7.2.8"/>
    </reaction>
</comment>
<accession>A0AA51RVQ9</accession>
<keyword evidence="5" id="KW-0028">Amino-acid biosynthesis</keyword>
<name>A0AA51RVQ9_9GAMM</name>
<keyword evidence="7" id="KW-0547">Nucleotide-binding</keyword>
<evidence type="ECO:0000256" key="8">
    <source>
        <dbReference type="ARBA" id="ARBA00022777"/>
    </source>
</evidence>
<comment type="pathway">
    <text evidence="1">Amino-acid biosynthesis; L-arginine biosynthesis; N(2)-acetyl-L-ornithine from L-glutamate: step 2/4.</text>
</comment>
<evidence type="ECO:0000256" key="2">
    <source>
        <dbReference type="ARBA" id="ARBA00013065"/>
    </source>
</evidence>
<dbReference type="PANTHER" id="PTHR23342:SF0">
    <property type="entry name" value="N-ACETYLGLUTAMATE SYNTHASE, MITOCHONDRIAL"/>
    <property type="match status" value="1"/>
</dbReference>
<sequence length="281" mass="29351">MSVKHKIAVVKVGGDVLLDDAERRGLALNIKQLVSLNWRVVVLHGGGPQTNRLQTKIGLKPNKVSGRRITSDKDLAVVKQAIAGEVNVDLTTALLQAGVNAFGFHGASGRMIEAVKRPPMHVSGVADGPVDFGEVGDVTGINHTLLGKLLDAGLTPVIATLGVAKDGRVFNINADTTVVKIAEALQADLLLLTTQVGAVFEDLSKPESRVKCITPQSAKTLIADGIIQGGMIPKVEEAVSLLDSGVGAIAIISGKNPQAFQSIVNSQGRFGTLIAKTDPLD</sequence>